<protein>
    <recommendedName>
        <fullName evidence="3">Nitric oxide reductase subunit B</fullName>
    </recommendedName>
</protein>
<feature type="transmembrane region" description="Helical" evidence="1">
    <location>
        <begin position="24"/>
        <end position="45"/>
    </location>
</feature>
<dbReference type="AlphaFoldDB" id="A0A644ZSP1"/>
<dbReference type="InterPro" id="IPR036927">
    <property type="entry name" value="Cyt_c_oxase-like_su1_sf"/>
</dbReference>
<evidence type="ECO:0000313" key="2">
    <source>
        <dbReference type="EMBL" id="MPM43766.1"/>
    </source>
</evidence>
<gene>
    <name evidence="2" type="ORF">SDC9_90443</name>
</gene>
<dbReference type="SUPFAM" id="SSF81442">
    <property type="entry name" value="Cytochrome c oxidase subunit I-like"/>
    <property type="match status" value="1"/>
</dbReference>
<evidence type="ECO:0000256" key="1">
    <source>
        <dbReference type="SAM" id="Phobius"/>
    </source>
</evidence>
<evidence type="ECO:0008006" key="3">
    <source>
        <dbReference type="Google" id="ProtNLM"/>
    </source>
</evidence>
<keyword evidence="1" id="KW-0812">Transmembrane</keyword>
<reference evidence="2" key="1">
    <citation type="submission" date="2019-08" db="EMBL/GenBank/DDBJ databases">
        <authorList>
            <person name="Kucharzyk K."/>
            <person name="Murdoch R.W."/>
            <person name="Higgins S."/>
            <person name="Loffler F."/>
        </authorList>
    </citation>
    <scope>NUCLEOTIDE SEQUENCE</scope>
</reference>
<proteinExistence type="predicted"/>
<keyword evidence="1" id="KW-0472">Membrane</keyword>
<organism evidence="2">
    <name type="scientific">bioreactor metagenome</name>
    <dbReference type="NCBI Taxonomy" id="1076179"/>
    <lineage>
        <taxon>unclassified sequences</taxon>
        <taxon>metagenomes</taxon>
        <taxon>ecological metagenomes</taxon>
    </lineage>
</organism>
<feature type="transmembrane region" description="Helical" evidence="1">
    <location>
        <begin position="79"/>
        <end position="100"/>
    </location>
</feature>
<sequence>MLGIGLMLFVLRSMYRKQKWNDKLIKFTFWTLNAGLLLMVVVSLLPVGLMQTFASVNHGMWYARSAEFMQQPVVNVFKWSRIIGDTVFGIGTLTLFLFVYQLTLKKNKSTN</sequence>
<name>A0A644ZSP1_9ZZZZ</name>
<accession>A0A644ZSP1</accession>
<comment type="caution">
    <text evidence="2">The sequence shown here is derived from an EMBL/GenBank/DDBJ whole genome shotgun (WGS) entry which is preliminary data.</text>
</comment>
<dbReference type="Gene3D" id="1.20.210.10">
    <property type="entry name" value="Cytochrome c oxidase-like, subunit I domain"/>
    <property type="match status" value="1"/>
</dbReference>
<dbReference type="EMBL" id="VSSQ01010227">
    <property type="protein sequence ID" value="MPM43766.1"/>
    <property type="molecule type" value="Genomic_DNA"/>
</dbReference>
<keyword evidence="1" id="KW-1133">Transmembrane helix</keyword>